<accession>A0ABR2WHQ4</accession>
<evidence type="ECO:0000259" key="3">
    <source>
        <dbReference type="Pfam" id="PF23585"/>
    </source>
</evidence>
<protein>
    <recommendedName>
        <fullName evidence="3">DUF7137 domain-containing protein</fullName>
    </recommendedName>
</protein>
<reference evidence="4 5" key="1">
    <citation type="submission" date="2023-04" db="EMBL/GenBank/DDBJ databases">
        <title>Genome of Basidiobolus ranarum AG-B5.</title>
        <authorList>
            <person name="Stajich J.E."/>
            <person name="Carter-House D."/>
            <person name="Gryganskyi A."/>
        </authorList>
    </citation>
    <scope>NUCLEOTIDE SEQUENCE [LARGE SCALE GENOMIC DNA]</scope>
    <source>
        <strain evidence="4 5">AG-B5</strain>
    </source>
</reference>
<gene>
    <name evidence="4" type="ORF">K7432_014372</name>
</gene>
<feature type="compositionally biased region" description="Polar residues" evidence="1">
    <location>
        <begin position="71"/>
        <end position="80"/>
    </location>
</feature>
<name>A0ABR2WHQ4_9FUNG</name>
<evidence type="ECO:0000313" key="5">
    <source>
        <dbReference type="Proteomes" id="UP001479436"/>
    </source>
</evidence>
<keyword evidence="2" id="KW-0732">Signal</keyword>
<feature type="chain" id="PRO_5045482762" description="DUF7137 domain-containing protein" evidence="2">
    <location>
        <begin position="23"/>
        <end position="266"/>
    </location>
</feature>
<evidence type="ECO:0000256" key="2">
    <source>
        <dbReference type="SAM" id="SignalP"/>
    </source>
</evidence>
<dbReference type="InterPro" id="IPR055561">
    <property type="entry name" value="DUF7137"/>
</dbReference>
<feature type="compositionally biased region" description="Polar residues" evidence="1">
    <location>
        <begin position="98"/>
        <end position="114"/>
    </location>
</feature>
<feature type="domain" description="DUF7137" evidence="3">
    <location>
        <begin position="119"/>
        <end position="239"/>
    </location>
</feature>
<feature type="region of interest" description="Disordered" evidence="1">
    <location>
        <begin position="24"/>
        <end position="129"/>
    </location>
</feature>
<sequence length="266" mass="28010">MVLITKVGLALTVLFLSSPVLTQVQPQSPTTDGVAQPPIATGPPPSPQTNSPPSGGVIPESPVGGGGVSGTTQPASTGSPNPVAGGGQIAPPEGGVQGNNTISGDAKGNSTTTAMDPRDPPGRITMVNPSNPATVFPRFAIGDDIHFKWEFDKSLRVPPKELYLLAARISKNLEYPIAFNISGSSKEYVWKTGTWNQTLAPLTEDKDYILQIYDERGLKAIPEAGRLAIFRMPFGLYRRGGGDPFCTACLSSGDRLSPTVFTPFFA</sequence>
<dbReference type="PANTHER" id="PTHR42028">
    <property type="entry name" value="CHROMOSOME 1, WHOLE GENOME SHOTGUN SEQUENCE"/>
    <property type="match status" value="1"/>
</dbReference>
<feature type="non-terminal residue" evidence="4">
    <location>
        <position position="266"/>
    </location>
</feature>
<evidence type="ECO:0000256" key="1">
    <source>
        <dbReference type="SAM" id="MobiDB-lite"/>
    </source>
</evidence>
<organism evidence="4 5">
    <name type="scientific">Basidiobolus ranarum</name>
    <dbReference type="NCBI Taxonomy" id="34480"/>
    <lineage>
        <taxon>Eukaryota</taxon>
        <taxon>Fungi</taxon>
        <taxon>Fungi incertae sedis</taxon>
        <taxon>Zoopagomycota</taxon>
        <taxon>Entomophthoromycotina</taxon>
        <taxon>Basidiobolomycetes</taxon>
        <taxon>Basidiobolales</taxon>
        <taxon>Basidiobolaceae</taxon>
        <taxon>Basidiobolus</taxon>
    </lineage>
</organism>
<comment type="caution">
    <text evidence="4">The sequence shown here is derived from an EMBL/GenBank/DDBJ whole genome shotgun (WGS) entry which is preliminary data.</text>
</comment>
<proteinExistence type="predicted"/>
<dbReference type="Pfam" id="PF23585">
    <property type="entry name" value="DUF7137"/>
    <property type="match status" value="1"/>
</dbReference>
<dbReference type="Proteomes" id="UP001479436">
    <property type="component" value="Unassembled WGS sequence"/>
</dbReference>
<dbReference type="PANTHER" id="PTHR42028:SF1">
    <property type="entry name" value="YALI0E30657P"/>
    <property type="match status" value="1"/>
</dbReference>
<evidence type="ECO:0000313" key="4">
    <source>
        <dbReference type="EMBL" id="KAK9761037.1"/>
    </source>
</evidence>
<feature type="compositionally biased region" description="Low complexity" evidence="1">
    <location>
        <begin position="48"/>
        <end position="62"/>
    </location>
</feature>
<dbReference type="EMBL" id="JASJQH010001611">
    <property type="protein sequence ID" value="KAK9761037.1"/>
    <property type="molecule type" value="Genomic_DNA"/>
</dbReference>
<feature type="compositionally biased region" description="Polar residues" evidence="1">
    <location>
        <begin position="24"/>
        <end position="33"/>
    </location>
</feature>
<feature type="signal peptide" evidence="2">
    <location>
        <begin position="1"/>
        <end position="22"/>
    </location>
</feature>
<keyword evidence="5" id="KW-1185">Reference proteome</keyword>